<proteinExistence type="predicted"/>
<dbReference type="PROSITE" id="PS50075">
    <property type="entry name" value="CARRIER"/>
    <property type="match status" value="1"/>
</dbReference>
<name>A0A9Q5D4G6_9BACT</name>
<dbReference type="SUPFAM" id="SSF52777">
    <property type="entry name" value="CoA-dependent acyltransferases"/>
    <property type="match status" value="1"/>
</dbReference>
<dbReference type="Pfam" id="PF00550">
    <property type="entry name" value="PP-binding"/>
    <property type="match status" value="1"/>
</dbReference>
<accession>A0A9Q5D4G6</accession>
<dbReference type="InterPro" id="IPR009081">
    <property type="entry name" value="PP-bd_ACP"/>
</dbReference>
<gene>
    <name evidence="2" type="ORF">ECE50_004545</name>
</gene>
<protein>
    <recommendedName>
        <fullName evidence="1">Carrier domain-containing protein</fullName>
    </recommendedName>
</protein>
<dbReference type="GO" id="GO:0031177">
    <property type="term" value="F:phosphopantetheine binding"/>
    <property type="evidence" value="ECO:0007669"/>
    <property type="project" value="TreeGrafter"/>
</dbReference>
<evidence type="ECO:0000313" key="3">
    <source>
        <dbReference type="Proteomes" id="UP000281028"/>
    </source>
</evidence>
<dbReference type="OrthoDB" id="9765680at2"/>
<sequence length="627" mass="70380">MKPDLHAISTAENPASAAGKAITEIAAIWKEVLGLPDIDLYQPFFSLGGNSINAIAVMSKMKKAGYPVTLRDIIHHQSIRKIVDEVLQPSTSPLIATAEALESFVLQEGGMAVTFRNVQVQYPHGIREYQILQTEAGQTAAVQQLISNPVLPVAAGILPHYISDKTEFNETTGTPLPAAIFQALLGLQPLELFDAPAAAAHILATYQANDTAIRKPVILRQYPLCAMQQLQISFHTQACVDLLPLHTHVDVPLLQQVYSTLIKRHSLLRSVAVKGEHFHNWEEHAFDPALVPEIPVIDLSGYQYPEADFYPLVASFVFRKYDPGKIFHQLVLFRVNLKEYYLVMIFSHVIFDRVTGEVLKSQLQQYYQDLADKRRIREEKIVPFESYVRAIEKGPQQLSTADIIRNFQLEDFYTAKQRILETVHGRESAQSYAFSITVSLQDTVQDPLATTLAIYTRALHRYLGVSQLPLLFVCDGRQYENKLYYNTVGEFTDMVPMLTDAAWTVKETGDIISGRLAALKQHNLNFLHLLLHPSSRADKPEISRLMDAGEALERFDILMFNFLGNAEEVPVTTDEQTDIQPNPLPIYSLLNCIASSGPGSITFRFRSSYTIDIDALRKIFAAVIPEM</sequence>
<dbReference type="InterPro" id="IPR001242">
    <property type="entry name" value="Condensation_dom"/>
</dbReference>
<dbReference type="GO" id="GO:0043041">
    <property type="term" value="P:amino acid activation for nonribosomal peptide biosynthetic process"/>
    <property type="evidence" value="ECO:0007669"/>
    <property type="project" value="TreeGrafter"/>
</dbReference>
<dbReference type="PANTHER" id="PTHR45527:SF1">
    <property type="entry name" value="FATTY ACID SYNTHASE"/>
    <property type="match status" value="1"/>
</dbReference>
<dbReference type="InterPro" id="IPR023213">
    <property type="entry name" value="CAT-like_dom_sf"/>
</dbReference>
<comment type="caution">
    <text evidence="2">The sequence shown here is derived from an EMBL/GenBank/DDBJ whole genome shotgun (WGS) entry which is preliminary data.</text>
</comment>
<dbReference type="Pfam" id="PF00668">
    <property type="entry name" value="Condensation"/>
    <property type="match status" value="1"/>
</dbReference>
<keyword evidence="3" id="KW-1185">Reference proteome</keyword>
<dbReference type="SUPFAM" id="SSF47336">
    <property type="entry name" value="ACP-like"/>
    <property type="match status" value="1"/>
</dbReference>
<dbReference type="PANTHER" id="PTHR45527">
    <property type="entry name" value="NONRIBOSOMAL PEPTIDE SYNTHETASE"/>
    <property type="match status" value="1"/>
</dbReference>
<evidence type="ECO:0000313" key="2">
    <source>
        <dbReference type="EMBL" id="NSL86088.1"/>
    </source>
</evidence>
<dbReference type="GO" id="GO:0044550">
    <property type="term" value="P:secondary metabolite biosynthetic process"/>
    <property type="evidence" value="ECO:0007669"/>
    <property type="project" value="TreeGrafter"/>
</dbReference>
<dbReference type="EMBL" id="RIAR02000001">
    <property type="protein sequence ID" value="NSL86088.1"/>
    <property type="molecule type" value="Genomic_DNA"/>
</dbReference>
<dbReference type="Gene3D" id="3.30.559.30">
    <property type="entry name" value="Nonribosomal peptide synthetase, condensation domain"/>
    <property type="match status" value="1"/>
</dbReference>
<dbReference type="Proteomes" id="UP000281028">
    <property type="component" value="Unassembled WGS sequence"/>
</dbReference>
<organism evidence="2 3">
    <name type="scientific">Chitinophaga solisilvae</name>
    <dbReference type="NCBI Taxonomy" id="1233460"/>
    <lineage>
        <taxon>Bacteria</taxon>
        <taxon>Pseudomonadati</taxon>
        <taxon>Bacteroidota</taxon>
        <taxon>Chitinophagia</taxon>
        <taxon>Chitinophagales</taxon>
        <taxon>Chitinophagaceae</taxon>
        <taxon>Chitinophaga</taxon>
    </lineage>
</organism>
<dbReference type="InterPro" id="IPR036736">
    <property type="entry name" value="ACP-like_sf"/>
</dbReference>
<dbReference type="Gene3D" id="3.30.559.10">
    <property type="entry name" value="Chloramphenicol acetyltransferase-like domain"/>
    <property type="match status" value="1"/>
</dbReference>
<feature type="domain" description="Carrier" evidence="1">
    <location>
        <begin position="16"/>
        <end position="90"/>
    </location>
</feature>
<reference evidence="2" key="1">
    <citation type="submission" date="2020-05" db="EMBL/GenBank/DDBJ databases">
        <title>Chitinophaga laudate sp. nov., isolated from a tropical peat swamp.</title>
        <authorList>
            <person name="Goh C.B.S."/>
            <person name="Lee M.S."/>
            <person name="Parimannan S."/>
            <person name="Pasbakhsh P."/>
            <person name="Yule C.M."/>
            <person name="Rajandas H."/>
            <person name="Loke S."/>
            <person name="Croft L."/>
            <person name="Tan J.B.L."/>
        </authorList>
    </citation>
    <scope>NUCLEOTIDE SEQUENCE</scope>
    <source>
        <strain evidence="2">Mgbs1</strain>
    </source>
</reference>
<evidence type="ECO:0000259" key="1">
    <source>
        <dbReference type="PROSITE" id="PS50075"/>
    </source>
</evidence>
<dbReference type="GO" id="GO:0003824">
    <property type="term" value="F:catalytic activity"/>
    <property type="evidence" value="ECO:0007669"/>
    <property type="project" value="InterPro"/>
</dbReference>
<dbReference type="Gene3D" id="1.10.1200.10">
    <property type="entry name" value="ACP-like"/>
    <property type="match status" value="1"/>
</dbReference>
<dbReference type="GO" id="GO:0005737">
    <property type="term" value="C:cytoplasm"/>
    <property type="evidence" value="ECO:0007669"/>
    <property type="project" value="TreeGrafter"/>
</dbReference>
<dbReference type="AlphaFoldDB" id="A0A9Q5D4G6"/>